<dbReference type="Proteomes" id="UP000663722">
    <property type="component" value="Chromosome"/>
</dbReference>
<protein>
    <submittedName>
        <fullName evidence="1">Uncharacterized protein</fullName>
    </submittedName>
</protein>
<dbReference type="AlphaFoldDB" id="A0A975BNE7"/>
<gene>
    <name evidence="1" type="ORF">dnm_049560</name>
</gene>
<dbReference type="EMBL" id="CP061800">
    <property type="protein sequence ID" value="QTA88909.1"/>
    <property type="molecule type" value="Genomic_DNA"/>
</dbReference>
<sequence length="37" mass="4217">MGVLVKSTGKRDKKGKIFRFLSFFPVNFCMGNYEALS</sequence>
<dbReference type="KEGG" id="dmm:dnm_049560"/>
<proteinExistence type="predicted"/>
<keyword evidence="2" id="KW-1185">Reference proteome</keyword>
<evidence type="ECO:0000313" key="1">
    <source>
        <dbReference type="EMBL" id="QTA88909.1"/>
    </source>
</evidence>
<name>A0A975BNE7_9BACT</name>
<organism evidence="1 2">
    <name type="scientific">Desulfonema magnum</name>
    <dbReference type="NCBI Taxonomy" id="45655"/>
    <lineage>
        <taxon>Bacteria</taxon>
        <taxon>Pseudomonadati</taxon>
        <taxon>Thermodesulfobacteriota</taxon>
        <taxon>Desulfobacteria</taxon>
        <taxon>Desulfobacterales</taxon>
        <taxon>Desulfococcaceae</taxon>
        <taxon>Desulfonema</taxon>
    </lineage>
</organism>
<reference evidence="1" key="1">
    <citation type="journal article" date="2021" name="Microb. Physiol.">
        <title>Proteogenomic Insights into the Physiology of Marine, Sulfate-Reducing, Filamentous Desulfonema limicola and Desulfonema magnum.</title>
        <authorList>
            <person name="Schnaars V."/>
            <person name="Wohlbrand L."/>
            <person name="Scheve S."/>
            <person name="Hinrichs C."/>
            <person name="Reinhardt R."/>
            <person name="Rabus R."/>
        </authorList>
    </citation>
    <scope>NUCLEOTIDE SEQUENCE</scope>
    <source>
        <strain evidence="1">4be13</strain>
    </source>
</reference>
<accession>A0A975BNE7</accession>
<evidence type="ECO:0000313" key="2">
    <source>
        <dbReference type="Proteomes" id="UP000663722"/>
    </source>
</evidence>